<accession>A0ABX2VC37</accession>
<keyword evidence="2" id="KW-1185">Reference proteome</keyword>
<evidence type="ECO:0000313" key="2">
    <source>
        <dbReference type="Proteomes" id="UP000078447"/>
    </source>
</evidence>
<sequence>MPNKLLEADQGEYADIYLKMRIPTFFIGSNKGHVPFIADWISYKEAAGETTDYAAGYLNGKTTLFWTYGLYNDVKTKGHITAMYSHVFQTVETVKNKTQQ</sequence>
<organism evidence="1 2">
    <name type="scientific">Exiguobacterium undae</name>
    <dbReference type="NCBI Taxonomy" id="169177"/>
    <lineage>
        <taxon>Bacteria</taxon>
        <taxon>Bacillati</taxon>
        <taxon>Bacillota</taxon>
        <taxon>Bacilli</taxon>
        <taxon>Bacillales</taxon>
        <taxon>Bacillales Family XII. Incertae Sedis</taxon>
        <taxon>Exiguobacterium</taxon>
    </lineage>
</organism>
<protein>
    <submittedName>
        <fullName evidence="1">Uncharacterized protein</fullName>
    </submittedName>
</protein>
<evidence type="ECO:0000313" key="1">
    <source>
        <dbReference type="EMBL" id="OAN15508.1"/>
    </source>
</evidence>
<name>A0ABX2VC37_9BACL</name>
<dbReference type="EMBL" id="LVVL01000001">
    <property type="protein sequence ID" value="OAN15508.1"/>
    <property type="molecule type" value="Genomic_DNA"/>
</dbReference>
<dbReference type="Proteomes" id="UP000078447">
    <property type="component" value="Unassembled WGS sequence"/>
</dbReference>
<gene>
    <name evidence="1" type="ORF">A3783_06115</name>
</gene>
<reference evidence="1 2" key="1">
    <citation type="submission" date="2016-03" db="EMBL/GenBank/DDBJ databases">
        <authorList>
            <person name="Cho S.-Y."/>
            <person name="Lim S."/>
            <person name="Kim H."/>
            <person name="Soh E.H."/>
            <person name="Moon J.S."/>
        </authorList>
    </citation>
    <scope>NUCLEOTIDE SEQUENCE [LARGE SCALE GENOMIC DNA]</scope>
    <source>
        <strain evidence="1 2">KCTC 3810</strain>
    </source>
</reference>
<proteinExistence type="predicted"/>
<comment type="caution">
    <text evidence="1">The sequence shown here is derived from an EMBL/GenBank/DDBJ whole genome shotgun (WGS) entry which is preliminary data.</text>
</comment>
<dbReference type="RefSeq" id="WP_051523966.1">
    <property type="nucleotide sequence ID" value="NZ_LVVL01000001.1"/>
</dbReference>